<reference evidence="3 4" key="1">
    <citation type="submission" date="2019-05" db="EMBL/GenBank/DDBJ databases">
        <title>Nakamurella sp. N5BH11, whole genome shotgun sequence.</title>
        <authorList>
            <person name="Tuo L."/>
        </authorList>
    </citation>
    <scope>NUCLEOTIDE SEQUENCE [LARGE SCALE GENOMIC DNA]</scope>
    <source>
        <strain evidence="3 4">N5BH11</strain>
    </source>
</reference>
<dbReference type="InterPro" id="IPR024344">
    <property type="entry name" value="MDMPI_metal-binding"/>
</dbReference>
<dbReference type="InterPro" id="IPR034660">
    <property type="entry name" value="DinB/YfiT-like"/>
</dbReference>
<keyword evidence="3" id="KW-0413">Isomerase</keyword>
<dbReference type="NCBIfam" id="TIGR03083">
    <property type="entry name" value="maleylpyruvate isomerase family mycothiol-dependent enzyme"/>
    <property type="match status" value="1"/>
</dbReference>
<gene>
    <name evidence="3" type="ORF">FDO65_17280</name>
</gene>
<sequence>MISAMKPESLLAQITDDADLMVAAAQRAGWDARVPGLEWDVRTVVTHTGAVHRWSADVVRRALPTNETGGSSAFWPDGLPDAELPGWIRDGAHALTTLLGQVTDGLACFTFLPGVPPRRFWIHRQAHETAVHRLDVELAGGGPVTAFAPQFAQDGLTELVGGFATEPGFATSRPGRLLLACTDGPSWLVEFGGERTRTTGDVPADTKADAVVGGDSDALYRWVWNRPSPAAVESGDPGTLASWRAVRIL</sequence>
<dbReference type="GO" id="GO:0046872">
    <property type="term" value="F:metal ion binding"/>
    <property type="evidence" value="ECO:0007669"/>
    <property type="project" value="InterPro"/>
</dbReference>
<organism evidence="3 4">
    <name type="scientific">Nakamurella flava</name>
    <dbReference type="NCBI Taxonomy" id="2576308"/>
    <lineage>
        <taxon>Bacteria</taxon>
        <taxon>Bacillati</taxon>
        <taxon>Actinomycetota</taxon>
        <taxon>Actinomycetes</taxon>
        <taxon>Nakamurellales</taxon>
        <taxon>Nakamurellaceae</taxon>
        <taxon>Nakamurella</taxon>
    </lineage>
</organism>
<dbReference type="SUPFAM" id="SSF109854">
    <property type="entry name" value="DinB/YfiT-like putative metalloenzymes"/>
    <property type="match status" value="1"/>
</dbReference>
<dbReference type="AlphaFoldDB" id="A0A4V6CRF0"/>
<dbReference type="GO" id="GO:0016853">
    <property type="term" value="F:isomerase activity"/>
    <property type="evidence" value="ECO:0007669"/>
    <property type="project" value="UniProtKB-KW"/>
</dbReference>
<proteinExistence type="predicted"/>
<dbReference type="PANTHER" id="PTHR40758:SF1">
    <property type="entry name" value="CONSERVED PROTEIN"/>
    <property type="match status" value="1"/>
</dbReference>
<dbReference type="EMBL" id="SZZH01000005">
    <property type="protein sequence ID" value="TKV57285.1"/>
    <property type="molecule type" value="Genomic_DNA"/>
</dbReference>
<dbReference type="Pfam" id="PF11716">
    <property type="entry name" value="MDMPI_N"/>
    <property type="match status" value="1"/>
</dbReference>
<feature type="domain" description="Mycothiol-dependent maleylpyruvate isomerase metal-binding" evidence="2">
    <location>
        <begin position="11"/>
        <end position="136"/>
    </location>
</feature>
<feature type="domain" description="MDMPI C-terminal" evidence="1">
    <location>
        <begin position="151"/>
        <end position="239"/>
    </location>
</feature>
<protein>
    <submittedName>
        <fullName evidence="3">Maleylpyruvate isomerase family mycothiol-dependent enzyme</fullName>
    </submittedName>
</protein>
<evidence type="ECO:0000313" key="3">
    <source>
        <dbReference type="EMBL" id="TKV57285.1"/>
    </source>
</evidence>
<comment type="caution">
    <text evidence="3">The sequence shown here is derived from an EMBL/GenBank/DDBJ whole genome shotgun (WGS) entry which is preliminary data.</text>
</comment>
<dbReference type="OrthoDB" id="3671213at2"/>
<evidence type="ECO:0000259" key="2">
    <source>
        <dbReference type="Pfam" id="PF11716"/>
    </source>
</evidence>
<accession>A0A4V6CRF0</accession>
<keyword evidence="4" id="KW-1185">Reference proteome</keyword>
<dbReference type="PANTHER" id="PTHR40758">
    <property type="entry name" value="CONSERVED PROTEIN"/>
    <property type="match status" value="1"/>
</dbReference>
<dbReference type="InterPro" id="IPR010872">
    <property type="entry name" value="MDMPI_C-term_domain"/>
</dbReference>
<dbReference type="GO" id="GO:0005886">
    <property type="term" value="C:plasma membrane"/>
    <property type="evidence" value="ECO:0007669"/>
    <property type="project" value="TreeGrafter"/>
</dbReference>
<dbReference type="Pfam" id="PF07398">
    <property type="entry name" value="MDMPI_C"/>
    <property type="match status" value="1"/>
</dbReference>
<dbReference type="Proteomes" id="UP000306985">
    <property type="component" value="Unassembled WGS sequence"/>
</dbReference>
<evidence type="ECO:0000313" key="4">
    <source>
        <dbReference type="Proteomes" id="UP000306985"/>
    </source>
</evidence>
<name>A0A4V6CRF0_9ACTN</name>
<dbReference type="InterPro" id="IPR017517">
    <property type="entry name" value="Maleyloyr_isom"/>
</dbReference>
<keyword evidence="3" id="KW-0670">Pyruvate</keyword>
<evidence type="ECO:0000259" key="1">
    <source>
        <dbReference type="Pfam" id="PF07398"/>
    </source>
</evidence>